<sequence length="113" mass="11756">MAMDRIDAAALVGFALVAASALAFDLDQLVVATGVAGFLLSLAVWRLYGGRVWEALGWLAWVGAAGTLAFGFSGAVSMTAFLGFGLVGAFLLIGGRSGYLRDVWRVESPAREG</sequence>
<dbReference type="STRING" id="797210.Halxa_3904"/>
<reference evidence="2 3" key="1">
    <citation type="journal article" date="2012" name="Stand. Genomic Sci.">
        <title>Complete genome sequence of Halopiger xanaduensis type strain (SH-6(T)).</title>
        <authorList>
            <person name="Anderson I."/>
            <person name="Tindall B.J."/>
            <person name="Rohde M."/>
            <person name="Lucas S."/>
            <person name="Han J."/>
            <person name="Lapidus A."/>
            <person name="Cheng J.F."/>
            <person name="Goodwin L."/>
            <person name="Pitluck S."/>
            <person name="Peters L."/>
            <person name="Pati A."/>
            <person name="Mikhailova N."/>
            <person name="Pagani I."/>
            <person name="Teshima H."/>
            <person name="Han C."/>
            <person name="Tapia R."/>
            <person name="Land M."/>
            <person name="Woyke T."/>
            <person name="Klenk H.P."/>
            <person name="Kyrpides N."/>
            <person name="Ivanova N."/>
        </authorList>
    </citation>
    <scope>NUCLEOTIDE SEQUENCE [LARGE SCALE GENOMIC DNA]</scope>
    <source>
        <strain evidence="3">DSM 18323 / JCM 14033 / SH-6</strain>
    </source>
</reference>
<dbReference type="eggNOG" id="arCOG11193">
    <property type="taxonomic scope" value="Archaea"/>
</dbReference>
<feature type="transmembrane region" description="Helical" evidence="1">
    <location>
        <begin position="55"/>
        <end position="72"/>
    </location>
</feature>
<evidence type="ECO:0000313" key="3">
    <source>
        <dbReference type="Proteomes" id="UP000006794"/>
    </source>
</evidence>
<organism evidence="2 3">
    <name type="scientific">Halopiger xanaduensis (strain DSM 18323 / JCM 14033 / SH-6)</name>
    <dbReference type="NCBI Taxonomy" id="797210"/>
    <lineage>
        <taxon>Archaea</taxon>
        <taxon>Methanobacteriati</taxon>
        <taxon>Methanobacteriota</taxon>
        <taxon>Stenosarchaea group</taxon>
        <taxon>Halobacteria</taxon>
        <taxon>Halobacteriales</taxon>
        <taxon>Natrialbaceae</taxon>
        <taxon>Halopiger</taxon>
    </lineage>
</organism>
<dbReference type="GeneID" id="10798846"/>
<gene>
    <name evidence="2" type="ordered locus">Halxa_3904</name>
</gene>
<dbReference type="EMBL" id="CP002839">
    <property type="protein sequence ID" value="AEH38509.1"/>
    <property type="molecule type" value="Genomic_DNA"/>
</dbReference>
<keyword evidence="1" id="KW-0812">Transmembrane</keyword>
<dbReference type="AlphaFoldDB" id="F8D377"/>
<dbReference type="HOGENOM" id="CLU_1998806_0_0_2"/>
<accession>F8D377</accession>
<name>F8D377_HALXS</name>
<keyword evidence="1" id="KW-0472">Membrane</keyword>
<keyword evidence="1" id="KW-1133">Transmembrane helix</keyword>
<feature type="transmembrane region" description="Helical" evidence="1">
    <location>
        <begin position="78"/>
        <end position="95"/>
    </location>
</feature>
<dbReference type="Proteomes" id="UP000006794">
    <property type="component" value="Chromosome"/>
</dbReference>
<keyword evidence="3" id="KW-1185">Reference proteome</keyword>
<feature type="transmembrane region" description="Helical" evidence="1">
    <location>
        <begin position="31"/>
        <end position="48"/>
    </location>
</feature>
<dbReference type="KEGG" id="hxa:Halxa_3904"/>
<evidence type="ECO:0000256" key="1">
    <source>
        <dbReference type="SAM" id="Phobius"/>
    </source>
</evidence>
<evidence type="ECO:0000313" key="2">
    <source>
        <dbReference type="EMBL" id="AEH38509.1"/>
    </source>
</evidence>
<protein>
    <submittedName>
        <fullName evidence="2">Uncharacterized protein</fullName>
    </submittedName>
</protein>
<proteinExistence type="predicted"/>
<dbReference type="RefSeq" id="WP_013881395.1">
    <property type="nucleotide sequence ID" value="NC_015666.1"/>
</dbReference>